<keyword evidence="3" id="KW-0808">Transferase</keyword>
<evidence type="ECO:0000313" key="4">
    <source>
        <dbReference type="Proteomes" id="UP000228531"/>
    </source>
</evidence>
<dbReference type="InterPro" id="IPR040079">
    <property type="entry name" value="Glutathione_S-Trfase"/>
</dbReference>
<dbReference type="EMBL" id="PGTY01000004">
    <property type="protein sequence ID" value="PJI84531.1"/>
    <property type="molecule type" value="Genomic_DNA"/>
</dbReference>
<evidence type="ECO:0000313" key="3">
    <source>
        <dbReference type="EMBL" id="PJI84531.1"/>
    </source>
</evidence>
<dbReference type="Proteomes" id="UP000228531">
    <property type="component" value="Unassembled WGS sequence"/>
</dbReference>
<dbReference type="SFLD" id="SFLDS00019">
    <property type="entry name" value="Glutathione_Transferase_(cytos"/>
    <property type="match status" value="1"/>
</dbReference>
<evidence type="ECO:0000259" key="1">
    <source>
        <dbReference type="PROSITE" id="PS50404"/>
    </source>
</evidence>
<feature type="domain" description="GST N-terminal" evidence="1">
    <location>
        <begin position="1"/>
        <end position="80"/>
    </location>
</feature>
<evidence type="ECO:0000259" key="2">
    <source>
        <dbReference type="PROSITE" id="PS50405"/>
    </source>
</evidence>
<dbReference type="InterPro" id="IPR036282">
    <property type="entry name" value="Glutathione-S-Trfase_C_sf"/>
</dbReference>
<dbReference type="CDD" id="cd03057">
    <property type="entry name" value="GST_N_Beta"/>
    <property type="match status" value="1"/>
</dbReference>
<sequence>MLKLHYAPRTISVAIAIVLEELEIPYEAVRIDFATAEQTKQDYREINPKGRVPALETPDGILTETPAIIEYVAPQLVPEDAFAAAKMRELMAYLNGTMHPHHAHGLRGERWADEESSLADMKRKVPERIRDCSVHLEEYLPSLPFHTGTLEVLSDAYLYVVLTWLPGDGVDITHFPRLEAFQHRMNTKASVQAVFEKGML</sequence>
<dbReference type="AlphaFoldDB" id="A0A2M8W0S2"/>
<dbReference type="SUPFAM" id="SSF47616">
    <property type="entry name" value="GST C-terminal domain-like"/>
    <property type="match status" value="1"/>
</dbReference>
<dbReference type="RefSeq" id="WP_100369527.1">
    <property type="nucleotide sequence ID" value="NZ_PGTY01000004.1"/>
</dbReference>
<dbReference type="Gene3D" id="1.20.1050.10">
    <property type="match status" value="1"/>
</dbReference>
<dbReference type="CDD" id="cd03188">
    <property type="entry name" value="GST_C_Beta"/>
    <property type="match status" value="1"/>
</dbReference>
<proteinExistence type="predicted"/>
<dbReference type="Pfam" id="PF02798">
    <property type="entry name" value="GST_N"/>
    <property type="match status" value="1"/>
</dbReference>
<accession>A0A2M8W0S2</accession>
<gene>
    <name evidence="3" type="ORF">BC777_3592</name>
</gene>
<dbReference type="PROSITE" id="PS50404">
    <property type="entry name" value="GST_NTER"/>
    <property type="match status" value="1"/>
</dbReference>
<dbReference type="SFLD" id="SFLDG01150">
    <property type="entry name" value="Main.1:_Beta-like"/>
    <property type="match status" value="1"/>
</dbReference>
<dbReference type="SUPFAM" id="SSF52833">
    <property type="entry name" value="Thioredoxin-like"/>
    <property type="match status" value="1"/>
</dbReference>
<dbReference type="SFLD" id="SFLDG00358">
    <property type="entry name" value="Main_(cytGST)"/>
    <property type="match status" value="1"/>
</dbReference>
<dbReference type="InterPro" id="IPR036249">
    <property type="entry name" value="Thioredoxin-like_sf"/>
</dbReference>
<dbReference type="GO" id="GO:0016740">
    <property type="term" value="F:transferase activity"/>
    <property type="evidence" value="ECO:0007669"/>
    <property type="project" value="UniProtKB-KW"/>
</dbReference>
<dbReference type="PROSITE" id="PS50405">
    <property type="entry name" value="GST_CTER"/>
    <property type="match status" value="1"/>
</dbReference>
<protein>
    <submittedName>
        <fullName evidence="3">Glutathione S-transferase</fullName>
    </submittedName>
</protein>
<dbReference type="InterPro" id="IPR004045">
    <property type="entry name" value="Glutathione_S-Trfase_N"/>
</dbReference>
<feature type="domain" description="GST C-terminal" evidence="2">
    <location>
        <begin position="80"/>
        <end position="200"/>
    </location>
</feature>
<dbReference type="Gene3D" id="3.40.30.10">
    <property type="entry name" value="Glutaredoxin"/>
    <property type="match status" value="1"/>
</dbReference>
<organism evidence="3 4">
    <name type="scientific">Yoonia maricola</name>
    <dbReference type="NCBI Taxonomy" id="420999"/>
    <lineage>
        <taxon>Bacteria</taxon>
        <taxon>Pseudomonadati</taxon>
        <taxon>Pseudomonadota</taxon>
        <taxon>Alphaproteobacteria</taxon>
        <taxon>Rhodobacterales</taxon>
        <taxon>Paracoccaceae</taxon>
        <taxon>Yoonia</taxon>
    </lineage>
</organism>
<reference evidence="3 4" key="1">
    <citation type="submission" date="2017-11" db="EMBL/GenBank/DDBJ databases">
        <title>Genomic Encyclopedia of Archaeal and Bacterial Type Strains, Phase II (KMG-II): From Individual Species to Whole Genera.</title>
        <authorList>
            <person name="Goeker M."/>
        </authorList>
    </citation>
    <scope>NUCLEOTIDE SEQUENCE [LARGE SCALE GENOMIC DNA]</scope>
    <source>
        <strain evidence="3 4">DSM 29128</strain>
    </source>
</reference>
<keyword evidence="4" id="KW-1185">Reference proteome</keyword>
<comment type="caution">
    <text evidence="3">The sequence shown here is derived from an EMBL/GenBank/DDBJ whole genome shotgun (WGS) entry which is preliminary data.</text>
</comment>
<dbReference type="PANTHER" id="PTHR44051">
    <property type="entry name" value="GLUTATHIONE S-TRANSFERASE-RELATED"/>
    <property type="match status" value="1"/>
</dbReference>
<dbReference type="InterPro" id="IPR010987">
    <property type="entry name" value="Glutathione-S-Trfase_C-like"/>
</dbReference>
<dbReference type="PANTHER" id="PTHR44051:SF8">
    <property type="entry name" value="GLUTATHIONE S-TRANSFERASE GSTA"/>
    <property type="match status" value="1"/>
</dbReference>
<name>A0A2M8W0S2_9RHOB</name>
<dbReference type="OrthoDB" id="7583243at2"/>